<dbReference type="GO" id="GO:0003964">
    <property type="term" value="F:RNA-directed DNA polymerase activity"/>
    <property type="evidence" value="ECO:0007669"/>
    <property type="project" value="UniProtKB-KW"/>
</dbReference>
<keyword evidence="2" id="KW-0548">Nucleotidyltransferase</keyword>
<dbReference type="Proteomes" id="UP000663970">
    <property type="component" value="Unassembled WGS sequence"/>
</dbReference>
<dbReference type="Pfam" id="PF00078">
    <property type="entry name" value="RVT_1"/>
    <property type="match status" value="1"/>
</dbReference>
<dbReference type="CDD" id="cd01646">
    <property type="entry name" value="RT_Bac_retron_I"/>
    <property type="match status" value="1"/>
</dbReference>
<dbReference type="EMBL" id="JAEKJY010000003">
    <property type="protein sequence ID" value="MBN8235591.1"/>
    <property type="molecule type" value="Genomic_DNA"/>
</dbReference>
<proteinExistence type="predicted"/>
<dbReference type="InterPro" id="IPR000477">
    <property type="entry name" value="RT_dom"/>
</dbReference>
<reference evidence="2 3" key="1">
    <citation type="submission" date="2020-12" db="EMBL/GenBank/DDBJ databases">
        <title>Oil enriched cultivation method for isolating marine PHA-producing bacteria.</title>
        <authorList>
            <person name="Zheng W."/>
            <person name="Yu S."/>
            <person name="Huang Y."/>
        </authorList>
    </citation>
    <scope>NUCLEOTIDE SEQUENCE [LARGE SCALE GENOMIC DNA]</scope>
    <source>
        <strain evidence="2 3">SY-2-6</strain>
    </source>
</reference>
<keyword evidence="2" id="KW-0808">Transferase</keyword>
<accession>A0ABS3DW65</accession>
<comment type="caution">
    <text evidence="2">The sequence shown here is derived from an EMBL/GenBank/DDBJ whole genome shotgun (WGS) entry which is preliminary data.</text>
</comment>
<dbReference type="PROSITE" id="PS50878">
    <property type="entry name" value="RT_POL"/>
    <property type="match status" value="1"/>
</dbReference>
<keyword evidence="2" id="KW-0695">RNA-directed DNA polymerase</keyword>
<organism evidence="2 3">
    <name type="scientific">Halobacillus kuroshimensis</name>
    <dbReference type="NCBI Taxonomy" id="302481"/>
    <lineage>
        <taxon>Bacteria</taxon>
        <taxon>Bacillati</taxon>
        <taxon>Bacillota</taxon>
        <taxon>Bacilli</taxon>
        <taxon>Bacillales</taxon>
        <taxon>Bacillaceae</taxon>
        <taxon>Halobacillus</taxon>
    </lineage>
</organism>
<evidence type="ECO:0000313" key="2">
    <source>
        <dbReference type="EMBL" id="MBN8235591.1"/>
    </source>
</evidence>
<evidence type="ECO:0000313" key="3">
    <source>
        <dbReference type="Proteomes" id="UP000663970"/>
    </source>
</evidence>
<gene>
    <name evidence="2" type="ORF">JF544_10055</name>
</gene>
<protein>
    <submittedName>
        <fullName evidence="2">RNA-directed DNA polymerase</fullName>
    </submittedName>
</protein>
<name>A0ABS3DW65_9BACI</name>
<dbReference type="RefSeq" id="WP_206933706.1">
    <property type="nucleotide sequence ID" value="NZ_JAEKJY010000003.1"/>
</dbReference>
<evidence type="ECO:0000259" key="1">
    <source>
        <dbReference type="PROSITE" id="PS50878"/>
    </source>
</evidence>
<keyword evidence="3" id="KW-1185">Reference proteome</keyword>
<feature type="domain" description="Reverse transcriptase" evidence="1">
    <location>
        <begin position="60"/>
        <end position="304"/>
    </location>
</feature>
<sequence length="485" mass="58127">MQTERFNQLRKYELAKIFKETTIIKVWRDIVKNQIRNLDLKDLYDHYDFNYNIEDRARAIRNEILSGNYKVSQPMIYRIEKKYGVCRHLITPQPTDALVFQVLVEFIGEAIISNQPSENAFYSRDKHSVAKPHESEEYDFNWRKQWKRLQRKIYKFNEEKKFLTVTDLSNYYDSIDINELRKVFTSYSKINEVVIDLIFRIIEEFSWKPDYLPYSGRGLPTTNIEGIRLLAHSFLFEIDEVIKDKTNNSFTRWMDDIVIGVDSKKKGIELISIMSDMLKSRGLALNLSKTDIYDDEEAYYHFQIKANRFIDSIENVNINHPQYHDICKELDKRFNDHFSDKGAKHWDKIAKRYITIYKNLEHTSLLNNLARIYVDYPKLRPNLIYYLRTLSYTKNTAQQVLEIIKNIDIFDDRSLYQLCLLVTEWEIPTTKEAKGFLKEFEWLIVKFSNERKKSSDFYSVLWFKSKYSHPEDLLNYIKKLIIFGI</sequence>